<accession>A0A6M5Y4N0</accession>
<dbReference type="RefSeq" id="WP_171737974.1">
    <property type="nucleotide sequence ID" value="NZ_CP053435.1"/>
</dbReference>
<dbReference type="Proteomes" id="UP000502756">
    <property type="component" value="Chromosome"/>
</dbReference>
<evidence type="ECO:0000313" key="4">
    <source>
        <dbReference type="Proteomes" id="UP000502756"/>
    </source>
</evidence>
<feature type="signal peptide" evidence="1">
    <location>
        <begin position="1"/>
        <end position="24"/>
    </location>
</feature>
<dbReference type="SUPFAM" id="SSF101908">
    <property type="entry name" value="Putative isomerase YbhE"/>
    <property type="match status" value="1"/>
</dbReference>
<dbReference type="Pfam" id="PF14339">
    <property type="entry name" value="DUF4394"/>
    <property type="match status" value="2"/>
</dbReference>
<reference evidence="3 4" key="1">
    <citation type="submission" date="2020-05" db="EMBL/GenBank/DDBJ databases">
        <title>Genome sequencing of Spirosoma sp. TS118.</title>
        <authorList>
            <person name="Lee J.-H."/>
            <person name="Jeong S."/>
            <person name="Zhao L."/>
            <person name="Jung J.-H."/>
            <person name="Kim M.-K."/>
            <person name="Lim S."/>
        </authorList>
    </citation>
    <scope>NUCLEOTIDE SEQUENCE [LARGE SCALE GENOMIC DNA]</scope>
    <source>
        <strain evidence="3 4">TS118</strain>
    </source>
</reference>
<name>A0A6M5Y4N0_9BACT</name>
<evidence type="ECO:0000259" key="2">
    <source>
        <dbReference type="Pfam" id="PF14339"/>
    </source>
</evidence>
<sequence>MLYMHKLRYVAGLLAIGSLLTLNACRETQQQLSPQNIGGNANARLSADFMFYVLTDNNQLLRLNTQNPAMTQATINVTGLPTNERLVGIDFRPATGQLYGVSSGSRLYMINLNSGVATALGAGPFSPAISGNAVGFDFNPTVDRIRLVTNQGQDLRLNPETGTVAAVDGTINGAPNAAITGVAYTNNRAGVTTTTLYDIDPITDKLYRQDPPNNGTLAEVGPLGIDIAGTGSFDITPDGNAIATLIQGITQGLYQINLTTGQAERLGNLPGQSIVGLAVPTEAVAYAVNGANSLYIFNPQTGGNLATKTITGLQSGETIYGLDFRPANGQLYALGSTSRLYTINTSNGMATAVGSGPFSPALPAGGGDFGFDFNPTVDRIRVVSNAGLNLRLNPNDGTVSATDGSLAFSPANPSTIPPNVTASAYVNNIAGAATTTLFGIDTRTGSAMLYQQNPPNAGTLVAVGSLGIEIEGANGFDVGGASNMAYALLRSGGSTRVYSINLASGAATPGATFPVNTPVRGFALGLGF</sequence>
<evidence type="ECO:0000313" key="3">
    <source>
        <dbReference type="EMBL" id="QJW88141.1"/>
    </source>
</evidence>
<dbReference type="EMBL" id="CP053435">
    <property type="protein sequence ID" value="QJW88141.1"/>
    <property type="molecule type" value="Genomic_DNA"/>
</dbReference>
<feature type="domain" description="DUF4394" evidence="2">
    <location>
        <begin position="59"/>
        <end position="278"/>
    </location>
</feature>
<proteinExistence type="predicted"/>
<evidence type="ECO:0000256" key="1">
    <source>
        <dbReference type="SAM" id="SignalP"/>
    </source>
</evidence>
<gene>
    <name evidence="3" type="ORF">HNV11_01475</name>
</gene>
<feature type="chain" id="PRO_5026886751" evidence="1">
    <location>
        <begin position="25"/>
        <end position="528"/>
    </location>
</feature>
<protein>
    <submittedName>
        <fullName evidence="3">DUF4394 domain-containing protein</fullName>
    </submittedName>
</protein>
<keyword evidence="1" id="KW-0732">Signal</keyword>
<dbReference type="AlphaFoldDB" id="A0A6M5Y4N0"/>
<feature type="domain" description="DUF4394" evidence="2">
    <location>
        <begin position="294"/>
        <end position="523"/>
    </location>
</feature>
<keyword evidence="4" id="KW-1185">Reference proteome</keyword>
<organism evidence="3 4">
    <name type="scientific">Spirosoma taeanense</name>
    <dbReference type="NCBI Taxonomy" id="2735870"/>
    <lineage>
        <taxon>Bacteria</taxon>
        <taxon>Pseudomonadati</taxon>
        <taxon>Bacteroidota</taxon>
        <taxon>Cytophagia</taxon>
        <taxon>Cytophagales</taxon>
        <taxon>Cytophagaceae</taxon>
        <taxon>Spirosoma</taxon>
    </lineage>
</organism>
<dbReference type="InterPro" id="IPR025507">
    <property type="entry name" value="DUF4394"/>
</dbReference>
<dbReference type="KEGG" id="stae:HNV11_01475"/>
<dbReference type="SUPFAM" id="SSF101898">
    <property type="entry name" value="NHL repeat"/>
    <property type="match status" value="1"/>
</dbReference>